<dbReference type="AlphaFoldDB" id="A0A371AY32"/>
<sequence length="188" mass="20747">MDRSFYAALENCPVIAAVKDEEGLKICLESDIIVVFVLFGDICSIGDITRRIKNAGKIAMVHMDLIGGLSAKEIAVDYLKNYTMADGVISTKQNIIKRAKELMMYTVLRVFLIDSMALSSIENHQNLIKADFIEVLPGVMPRVIKKICKITSKPIIAGGLISDKMDVIEALEAGAMSISTTNQEVWFM</sequence>
<protein>
    <submittedName>
        <fullName evidence="1">Glycerol-3-phosphate responsive antiterminator</fullName>
    </submittedName>
</protein>
<keyword evidence="2" id="KW-1185">Reference proteome</keyword>
<evidence type="ECO:0000313" key="1">
    <source>
        <dbReference type="EMBL" id="RDU24412.1"/>
    </source>
</evidence>
<dbReference type="EMBL" id="QRCT01000013">
    <property type="protein sequence ID" value="RDU24412.1"/>
    <property type="molecule type" value="Genomic_DNA"/>
</dbReference>
<dbReference type="PANTHER" id="PTHR35787">
    <property type="entry name" value="GLYCEROL UPTAKE OPERON ANTITERMINATOR REGULATORY PROTEIN"/>
    <property type="match status" value="1"/>
</dbReference>
<dbReference type="Gene3D" id="3.20.20.70">
    <property type="entry name" value="Aldolase class I"/>
    <property type="match status" value="1"/>
</dbReference>
<evidence type="ECO:0000313" key="2">
    <source>
        <dbReference type="Proteomes" id="UP000255036"/>
    </source>
</evidence>
<dbReference type="Pfam" id="PF04309">
    <property type="entry name" value="G3P_antiterm"/>
    <property type="match status" value="1"/>
</dbReference>
<dbReference type="OrthoDB" id="9799580at2"/>
<name>A0A371AY32_9FIRM</name>
<accession>A0A371AY32</accession>
<gene>
    <name evidence="1" type="ORF">DWV06_04875</name>
</gene>
<dbReference type="InterPro" id="IPR013785">
    <property type="entry name" value="Aldolase_TIM"/>
</dbReference>
<dbReference type="InterPro" id="IPR006699">
    <property type="entry name" value="GlpP"/>
</dbReference>
<reference evidence="1 2" key="1">
    <citation type="submission" date="2018-07" db="EMBL/GenBank/DDBJ databases">
        <title>Anaerosacharophilus polymeroproducens gen. nov. sp. nov., an anaerobic bacterium isolated from salt field.</title>
        <authorList>
            <person name="Kim W."/>
            <person name="Yang S.-H."/>
            <person name="Oh J."/>
            <person name="Lee J.-H."/>
            <person name="Kwon K.K."/>
        </authorList>
    </citation>
    <scope>NUCLEOTIDE SEQUENCE [LARGE SCALE GENOMIC DNA]</scope>
    <source>
        <strain evidence="1 2">MCWD5</strain>
    </source>
</reference>
<comment type="caution">
    <text evidence="1">The sequence shown here is derived from an EMBL/GenBank/DDBJ whole genome shotgun (WGS) entry which is preliminary data.</text>
</comment>
<proteinExistence type="predicted"/>
<dbReference type="PANTHER" id="PTHR35787:SF1">
    <property type="entry name" value="GLYCEROL UPTAKE OPERON ANTITERMINATOR REGULATORY PROTEIN"/>
    <property type="match status" value="1"/>
</dbReference>
<dbReference type="Proteomes" id="UP000255036">
    <property type="component" value="Unassembled WGS sequence"/>
</dbReference>
<organism evidence="1 2">
    <name type="scientific">Anaerosacchariphilus polymeriproducens</name>
    <dbReference type="NCBI Taxonomy" id="1812858"/>
    <lineage>
        <taxon>Bacteria</taxon>
        <taxon>Bacillati</taxon>
        <taxon>Bacillota</taxon>
        <taxon>Clostridia</taxon>
        <taxon>Lachnospirales</taxon>
        <taxon>Lachnospiraceae</taxon>
        <taxon>Anaerosacchariphilus</taxon>
    </lineage>
</organism>
<dbReference type="SUPFAM" id="SSF110391">
    <property type="entry name" value="GlpP-like"/>
    <property type="match status" value="1"/>
</dbReference>
<dbReference type="GO" id="GO:0006071">
    <property type="term" value="P:glycerol metabolic process"/>
    <property type="evidence" value="ECO:0007669"/>
    <property type="project" value="InterPro"/>
</dbReference>
<dbReference type="RefSeq" id="WP_115481156.1">
    <property type="nucleotide sequence ID" value="NZ_QRCT01000013.1"/>
</dbReference>
<dbReference type="PIRSF" id="PIRSF016897">
    <property type="entry name" value="GlpP"/>
    <property type="match status" value="1"/>
</dbReference>
<dbReference type="GO" id="GO:0006355">
    <property type="term" value="P:regulation of DNA-templated transcription"/>
    <property type="evidence" value="ECO:0007669"/>
    <property type="project" value="InterPro"/>
</dbReference>